<organism evidence="1 2">
    <name type="scientific">Kineosporia corallincola</name>
    <dbReference type="NCBI Taxonomy" id="2835133"/>
    <lineage>
        <taxon>Bacteria</taxon>
        <taxon>Bacillati</taxon>
        <taxon>Actinomycetota</taxon>
        <taxon>Actinomycetes</taxon>
        <taxon>Kineosporiales</taxon>
        <taxon>Kineosporiaceae</taxon>
        <taxon>Kineosporia</taxon>
    </lineage>
</organism>
<dbReference type="EMBL" id="JAHBAY010000014">
    <property type="protein sequence ID" value="MBT0772816.1"/>
    <property type="molecule type" value="Genomic_DNA"/>
</dbReference>
<dbReference type="Proteomes" id="UP001197247">
    <property type="component" value="Unassembled WGS sequence"/>
</dbReference>
<evidence type="ECO:0000313" key="2">
    <source>
        <dbReference type="Proteomes" id="UP001197247"/>
    </source>
</evidence>
<name>A0ABS5TNZ2_9ACTN</name>
<comment type="caution">
    <text evidence="1">The sequence shown here is derived from an EMBL/GenBank/DDBJ whole genome shotgun (WGS) entry which is preliminary data.</text>
</comment>
<dbReference type="RefSeq" id="WP_214159359.1">
    <property type="nucleotide sequence ID" value="NZ_JAHBAY010000014.1"/>
</dbReference>
<accession>A0ABS5TNZ2</accession>
<evidence type="ECO:0000313" key="1">
    <source>
        <dbReference type="EMBL" id="MBT0772816.1"/>
    </source>
</evidence>
<keyword evidence="2" id="KW-1185">Reference proteome</keyword>
<reference evidence="1 2" key="1">
    <citation type="submission" date="2021-05" db="EMBL/GenBank/DDBJ databases">
        <title>Kineosporia and Streptomyces sp. nov. two new marine actinobacteria isolated from Coral.</title>
        <authorList>
            <person name="Buangrab K."/>
            <person name="Sutthacheep M."/>
            <person name="Yeemin T."/>
            <person name="Harunari E."/>
            <person name="Igarashi Y."/>
            <person name="Kanchanasin P."/>
            <person name="Tanasupawat S."/>
            <person name="Phongsopitanun W."/>
        </authorList>
    </citation>
    <scope>NUCLEOTIDE SEQUENCE [LARGE SCALE GENOMIC DNA]</scope>
    <source>
        <strain evidence="1 2">J2-2</strain>
    </source>
</reference>
<gene>
    <name evidence="1" type="ORF">KIH74_27995</name>
</gene>
<protein>
    <submittedName>
        <fullName evidence="1">Uncharacterized protein</fullName>
    </submittedName>
</protein>
<proteinExistence type="predicted"/>
<sequence length="111" mass="11689">MVNAPLHRVPGEGFSAVFMLGADDDPATVDNIDAELVLPTGARWSATFMTPTAIRRVLDSWAETGENSGGSWFQCPDLVIVPEGGLDAMTDAFRGILRAGGPEGVLGSLEE</sequence>